<evidence type="ECO:0000313" key="2">
    <source>
        <dbReference type="EMBL" id="SDB86600.1"/>
    </source>
</evidence>
<protein>
    <recommendedName>
        <fullName evidence="4">Fe-S protein</fullName>
    </recommendedName>
</protein>
<reference evidence="3" key="1">
    <citation type="submission" date="2016-09" db="EMBL/GenBank/DDBJ databases">
        <authorList>
            <person name="Varghese N."/>
            <person name="Submissions S."/>
        </authorList>
    </citation>
    <scope>NUCLEOTIDE SEQUENCE [LARGE SCALE GENOMIC DNA]</scope>
    <source>
        <strain evidence="3">TNe-862</strain>
    </source>
</reference>
<organism evidence="2 3">
    <name type="scientific">Paraburkholderia lycopersici</name>
    <dbReference type="NCBI Taxonomy" id="416944"/>
    <lineage>
        <taxon>Bacteria</taxon>
        <taxon>Pseudomonadati</taxon>
        <taxon>Pseudomonadota</taxon>
        <taxon>Betaproteobacteria</taxon>
        <taxon>Burkholderiales</taxon>
        <taxon>Burkholderiaceae</taxon>
        <taxon>Paraburkholderia</taxon>
    </lineage>
</organism>
<proteinExistence type="predicted"/>
<keyword evidence="3" id="KW-1185">Reference proteome</keyword>
<feature type="region of interest" description="Disordered" evidence="1">
    <location>
        <begin position="1"/>
        <end position="25"/>
    </location>
</feature>
<dbReference type="PANTHER" id="PTHR35175:SF2">
    <property type="entry name" value="DUF1289 DOMAIN-CONTAINING PROTEIN"/>
    <property type="match status" value="1"/>
</dbReference>
<dbReference type="InterPro" id="IPR010710">
    <property type="entry name" value="DUF1289"/>
</dbReference>
<dbReference type="Pfam" id="PF06945">
    <property type="entry name" value="DUF1289"/>
    <property type="match status" value="1"/>
</dbReference>
<dbReference type="AlphaFoldDB" id="A0A1G6GX21"/>
<accession>A0A1G6GX21</accession>
<dbReference type="STRING" id="416944.SAMN05421548_101443"/>
<dbReference type="PANTHER" id="PTHR35175">
    <property type="entry name" value="DUF1289 DOMAIN-CONTAINING PROTEIN"/>
    <property type="match status" value="1"/>
</dbReference>
<name>A0A1G6GX21_9BURK</name>
<dbReference type="EMBL" id="FMYQ01000001">
    <property type="protein sequence ID" value="SDB86600.1"/>
    <property type="molecule type" value="Genomic_DNA"/>
</dbReference>
<dbReference type="Proteomes" id="UP000198908">
    <property type="component" value="Unassembled WGS sequence"/>
</dbReference>
<gene>
    <name evidence="2" type="ORF">SAMN05421548_101443</name>
</gene>
<feature type="compositionally biased region" description="Polar residues" evidence="1">
    <location>
        <begin position="1"/>
        <end position="11"/>
    </location>
</feature>
<evidence type="ECO:0008006" key="4">
    <source>
        <dbReference type="Google" id="ProtNLM"/>
    </source>
</evidence>
<sequence>MTGVNGLNTRMNAAANPDPGTPPPSPCINICRMDARSGLCEGCLRNIDEIASWSTLDDAAKRAVWDAIEARHALWLAQRFEPQARPQGEKQ</sequence>
<evidence type="ECO:0000313" key="3">
    <source>
        <dbReference type="Proteomes" id="UP000198908"/>
    </source>
</evidence>
<evidence type="ECO:0000256" key="1">
    <source>
        <dbReference type="SAM" id="MobiDB-lite"/>
    </source>
</evidence>